<name>A0A8S5S8R8_9VIRU</name>
<proteinExistence type="predicted"/>
<protein>
    <submittedName>
        <fullName evidence="1">Uncharacterized protein</fullName>
    </submittedName>
</protein>
<reference evidence="1" key="1">
    <citation type="journal article" date="2021" name="Proc. Natl. Acad. Sci. U.S.A.">
        <title>A Catalog of Tens of Thousands of Viruses from Human Metagenomes Reveals Hidden Associations with Chronic Diseases.</title>
        <authorList>
            <person name="Tisza M.J."/>
            <person name="Buck C.B."/>
        </authorList>
    </citation>
    <scope>NUCLEOTIDE SEQUENCE</scope>
    <source>
        <strain evidence="1">CtGns7</strain>
    </source>
</reference>
<sequence>MKIYLRYKLLLIKEWFENTIKKKYLDSRKYKLFKKKYKNELNALSKNVLSIASSSDSKLIKIPCYTFLNNCNLITHSNICVSDQDFQDFIEMILSKHFKHILLCKCFICHDGDIYDNKNLTLVMRLK</sequence>
<dbReference type="EMBL" id="BK032555">
    <property type="protein sequence ID" value="DAF47436.1"/>
    <property type="molecule type" value="Genomic_DNA"/>
</dbReference>
<accession>A0A8S5S8R8</accession>
<organism evidence="1">
    <name type="scientific">Phage sp. ctGns7</name>
    <dbReference type="NCBI Taxonomy" id="2828003"/>
    <lineage>
        <taxon>Viruses</taxon>
    </lineage>
</organism>
<evidence type="ECO:0000313" key="1">
    <source>
        <dbReference type="EMBL" id="DAF47436.1"/>
    </source>
</evidence>